<keyword evidence="3" id="KW-0966">Cell projection</keyword>
<feature type="compositionally biased region" description="Basic and acidic residues" evidence="1">
    <location>
        <begin position="1"/>
        <end position="10"/>
    </location>
</feature>
<proteinExistence type="predicted"/>
<dbReference type="AlphaFoldDB" id="A0A7W9S5Y4"/>
<gene>
    <name evidence="3" type="ORF">HNR59_002992</name>
</gene>
<keyword evidence="4" id="KW-1185">Reference proteome</keyword>
<comment type="caution">
    <text evidence="3">The sequence shown here is derived from an EMBL/GenBank/DDBJ whole genome shotgun (WGS) entry which is preliminary data.</text>
</comment>
<organism evidence="3 4">
    <name type="scientific">Aquamicrobium lusatiense</name>
    <dbReference type="NCBI Taxonomy" id="89772"/>
    <lineage>
        <taxon>Bacteria</taxon>
        <taxon>Pseudomonadati</taxon>
        <taxon>Pseudomonadota</taxon>
        <taxon>Alphaproteobacteria</taxon>
        <taxon>Hyphomicrobiales</taxon>
        <taxon>Phyllobacteriaceae</taxon>
        <taxon>Aquamicrobium</taxon>
    </lineage>
</organism>
<name>A0A7W9S5Y4_9HYPH</name>
<dbReference type="RefSeq" id="WP_183831794.1">
    <property type="nucleotide sequence ID" value="NZ_JACHEU010000002.1"/>
</dbReference>
<dbReference type="InterPro" id="IPR038610">
    <property type="entry name" value="FliK-like_C_sf"/>
</dbReference>
<keyword evidence="3" id="KW-0969">Cilium</keyword>
<accession>A0A7W9S5Y4</accession>
<dbReference type="Pfam" id="PF02120">
    <property type="entry name" value="Flg_hook"/>
    <property type="match status" value="1"/>
</dbReference>
<dbReference type="EMBL" id="JACHEU010000002">
    <property type="protein sequence ID" value="MBB6013603.1"/>
    <property type="molecule type" value="Genomic_DNA"/>
</dbReference>
<evidence type="ECO:0000259" key="2">
    <source>
        <dbReference type="Pfam" id="PF02120"/>
    </source>
</evidence>
<evidence type="ECO:0000313" key="4">
    <source>
        <dbReference type="Proteomes" id="UP000533306"/>
    </source>
</evidence>
<feature type="compositionally biased region" description="Polar residues" evidence="1">
    <location>
        <begin position="238"/>
        <end position="251"/>
    </location>
</feature>
<feature type="compositionally biased region" description="Basic and acidic residues" evidence="1">
    <location>
        <begin position="252"/>
        <end position="271"/>
    </location>
</feature>
<feature type="domain" description="Flagellar hook-length control protein-like C-terminal" evidence="2">
    <location>
        <begin position="150"/>
        <end position="220"/>
    </location>
</feature>
<dbReference type="InterPro" id="IPR021136">
    <property type="entry name" value="Flagellar_hook_control-like_C"/>
</dbReference>
<keyword evidence="3" id="KW-0282">Flagellum</keyword>
<dbReference type="Proteomes" id="UP000533306">
    <property type="component" value="Unassembled WGS sequence"/>
</dbReference>
<sequence>MLISLRDVERAAATGEENLPADTVPEDGIGITQAPKPDQPERAVSGIRTDTRPERAALIMDGGTTDSAPTSAGKPVPELSASLPDQLPDETLHETRPERVTVTSVQTFAAPASVNVNPTVAALVEVLAGEESVRQTQSLQSAASFSAPKPSGPAQSLRIELHPAELGMISARLHLSGNQLMVEIIPDTHEGWHRLSSDSETITRAMRDLGFDIGKVTILQPSATATPAGRPAEMNMPDRQTSDFQSGQSGHDSSRGERHASGNNADRHEKIGTPAASSRGGNAGDLYI</sequence>
<evidence type="ECO:0000313" key="3">
    <source>
        <dbReference type="EMBL" id="MBB6013603.1"/>
    </source>
</evidence>
<evidence type="ECO:0000256" key="1">
    <source>
        <dbReference type="SAM" id="MobiDB-lite"/>
    </source>
</evidence>
<feature type="region of interest" description="Disordered" evidence="1">
    <location>
        <begin position="1"/>
        <end position="95"/>
    </location>
</feature>
<dbReference type="Gene3D" id="3.30.750.140">
    <property type="match status" value="1"/>
</dbReference>
<protein>
    <submittedName>
        <fullName evidence="3">Flagellar hook-length control protein FliK</fullName>
    </submittedName>
</protein>
<feature type="region of interest" description="Disordered" evidence="1">
    <location>
        <begin position="222"/>
        <end position="288"/>
    </location>
</feature>
<reference evidence="3 4" key="1">
    <citation type="submission" date="2020-08" db="EMBL/GenBank/DDBJ databases">
        <title>Genomic Encyclopedia of Type Strains, Phase IV (KMG-IV): sequencing the most valuable type-strain genomes for metagenomic binning, comparative biology and taxonomic classification.</title>
        <authorList>
            <person name="Goeker M."/>
        </authorList>
    </citation>
    <scope>NUCLEOTIDE SEQUENCE [LARGE SCALE GENOMIC DNA]</scope>
    <source>
        <strain evidence="3 4">DSM 11099</strain>
    </source>
</reference>